<dbReference type="EC" id="2.1.1.334" evidence="4"/>
<feature type="transmembrane region" description="Helical" evidence="12">
    <location>
        <begin position="45"/>
        <end position="66"/>
    </location>
</feature>
<evidence type="ECO:0000256" key="12">
    <source>
        <dbReference type="SAM" id="Phobius"/>
    </source>
</evidence>
<gene>
    <name evidence="13" type="ORF">FDT80_08360</name>
</gene>
<evidence type="ECO:0000256" key="2">
    <source>
        <dbReference type="ARBA" id="ARBA00004141"/>
    </source>
</evidence>
<keyword evidence="10 12" id="KW-0472">Membrane</keyword>
<organism evidence="13 14">
    <name type="scientific">Sulfitobacter sabulilitoris</name>
    <dbReference type="NCBI Taxonomy" id="2562655"/>
    <lineage>
        <taxon>Bacteria</taxon>
        <taxon>Pseudomonadati</taxon>
        <taxon>Pseudomonadota</taxon>
        <taxon>Alphaproteobacteria</taxon>
        <taxon>Rhodobacterales</taxon>
        <taxon>Roseobacteraceae</taxon>
        <taxon>Sulfitobacter</taxon>
    </lineage>
</organism>
<keyword evidence="6 13" id="KW-0808">Transferase</keyword>
<protein>
    <recommendedName>
        <fullName evidence="4">methanethiol S-methyltransferase</fullName>
        <ecNumber evidence="4">2.1.1.334</ecNumber>
    </recommendedName>
</protein>
<keyword evidence="5 13" id="KW-0489">Methyltransferase</keyword>
<accession>A0A5S3PMQ1</accession>
<dbReference type="Proteomes" id="UP000309550">
    <property type="component" value="Unassembled WGS sequence"/>
</dbReference>
<dbReference type="OrthoDB" id="9789029at2"/>
<feature type="transmembrane region" description="Helical" evidence="12">
    <location>
        <begin position="110"/>
        <end position="140"/>
    </location>
</feature>
<evidence type="ECO:0000256" key="9">
    <source>
        <dbReference type="ARBA" id="ARBA00022989"/>
    </source>
</evidence>
<reference evidence="13 14" key="1">
    <citation type="submission" date="2019-05" db="EMBL/GenBank/DDBJ databases">
        <title>Sulfitobacter sabulilitoris sp. nov., isolated from a marine sand.</title>
        <authorList>
            <person name="Yoon J.-H."/>
        </authorList>
    </citation>
    <scope>NUCLEOTIDE SEQUENCE [LARGE SCALE GENOMIC DNA]</scope>
    <source>
        <strain evidence="13 14">HSMS-29</strain>
    </source>
</reference>
<dbReference type="InterPro" id="IPR033580">
    <property type="entry name" value="Nurim-like"/>
</dbReference>
<evidence type="ECO:0000256" key="3">
    <source>
        <dbReference type="ARBA" id="ARBA00010631"/>
    </source>
</evidence>
<evidence type="ECO:0000313" key="13">
    <source>
        <dbReference type="EMBL" id="TMM55667.1"/>
    </source>
</evidence>
<feature type="transmembrane region" description="Helical" evidence="12">
    <location>
        <begin position="182"/>
        <end position="209"/>
    </location>
</feature>
<comment type="function">
    <text evidence="1">Catalyzes the methylation of methanethiol (MeSH) to yield dimethylsulphide (DMS).</text>
</comment>
<sequence length="245" mass="27326">MGRSIIFVYGIAAYVIFLATFLYSIGFVGNILVPKSIDSGVQGPVGVSVAINLALLSIFALQHSVMARPAFKRVWTKIIPKAAERSTYIWMTCAALILIFVFWQPLPTPIWSAAGTFAGTALSALFWVGWLVVLASTFMIDHFDLFGLKQIYANLRTRVATQPEFMKTGLYRLVRHPIMTGFLIAFWATPIMTVGHLLFAVVTTGYIVIAVRHLEETDLIAEIGDDYLAYRRDVPAFVPGFRWGR</sequence>
<name>A0A5S3PMQ1_9RHOB</name>
<evidence type="ECO:0000256" key="7">
    <source>
        <dbReference type="ARBA" id="ARBA00022691"/>
    </source>
</evidence>
<keyword evidence="7" id="KW-0949">S-adenosyl-L-methionine</keyword>
<evidence type="ECO:0000256" key="4">
    <source>
        <dbReference type="ARBA" id="ARBA00012149"/>
    </source>
</evidence>
<keyword evidence="9 12" id="KW-1133">Transmembrane helix</keyword>
<dbReference type="InterPro" id="IPR054700">
    <property type="entry name" value="MddA"/>
</dbReference>
<dbReference type="GO" id="GO:0032259">
    <property type="term" value="P:methylation"/>
    <property type="evidence" value="ECO:0007669"/>
    <property type="project" value="UniProtKB-KW"/>
</dbReference>
<evidence type="ECO:0000256" key="5">
    <source>
        <dbReference type="ARBA" id="ARBA00022603"/>
    </source>
</evidence>
<dbReference type="PANTHER" id="PTHR31040">
    <property type="entry name" value="NURIM"/>
    <property type="match status" value="1"/>
</dbReference>
<dbReference type="PANTHER" id="PTHR31040:SF1">
    <property type="entry name" value="NURIM"/>
    <property type="match status" value="1"/>
</dbReference>
<comment type="similarity">
    <text evidence="3">Belongs to the nurim family.</text>
</comment>
<dbReference type="NCBIfam" id="NF045656">
    <property type="entry name" value="MeththiolMtaseMddA"/>
    <property type="match status" value="1"/>
</dbReference>
<evidence type="ECO:0000256" key="11">
    <source>
        <dbReference type="ARBA" id="ARBA00048134"/>
    </source>
</evidence>
<dbReference type="AlphaFoldDB" id="A0A5S3PMQ1"/>
<keyword evidence="14" id="KW-1185">Reference proteome</keyword>
<evidence type="ECO:0000256" key="10">
    <source>
        <dbReference type="ARBA" id="ARBA00023136"/>
    </source>
</evidence>
<dbReference type="EMBL" id="VANS01000001">
    <property type="protein sequence ID" value="TMM55667.1"/>
    <property type="molecule type" value="Genomic_DNA"/>
</dbReference>
<dbReference type="Gene3D" id="1.20.120.1630">
    <property type="match status" value="1"/>
</dbReference>
<proteinExistence type="inferred from homology"/>
<evidence type="ECO:0000256" key="1">
    <source>
        <dbReference type="ARBA" id="ARBA00002096"/>
    </source>
</evidence>
<comment type="catalytic activity">
    <reaction evidence="11">
        <text>methanethiol + S-adenosyl-L-methionine = dimethyl sulfide + S-adenosyl-L-homocysteine + H(+)</text>
        <dbReference type="Rhea" id="RHEA:50428"/>
        <dbReference type="ChEBI" id="CHEBI:15378"/>
        <dbReference type="ChEBI" id="CHEBI:16007"/>
        <dbReference type="ChEBI" id="CHEBI:17437"/>
        <dbReference type="ChEBI" id="CHEBI:57856"/>
        <dbReference type="ChEBI" id="CHEBI:59789"/>
        <dbReference type="EC" id="2.1.1.334"/>
    </reaction>
</comment>
<feature type="transmembrane region" description="Helical" evidence="12">
    <location>
        <begin position="87"/>
        <end position="104"/>
    </location>
</feature>
<comment type="subcellular location">
    <subcellularLocation>
        <location evidence="2">Membrane</location>
        <topology evidence="2">Multi-pass membrane protein</topology>
    </subcellularLocation>
</comment>
<evidence type="ECO:0000256" key="6">
    <source>
        <dbReference type="ARBA" id="ARBA00022679"/>
    </source>
</evidence>
<evidence type="ECO:0000313" key="14">
    <source>
        <dbReference type="Proteomes" id="UP000309550"/>
    </source>
</evidence>
<evidence type="ECO:0000256" key="8">
    <source>
        <dbReference type="ARBA" id="ARBA00022692"/>
    </source>
</evidence>
<feature type="transmembrane region" description="Helical" evidence="12">
    <location>
        <begin position="7"/>
        <end position="33"/>
    </location>
</feature>
<comment type="caution">
    <text evidence="13">The sequence shown here is derived from an EMBL/GenBank/DDBJ whole genome shotgun (WGS) entry which is preliminary data.</text>
</comment>
<dbReference type="GO" id="GO:0016020">
    <property type="term" value="C:membrane"/>
    <property type="evidence" value="ECO:0007669"/>
    <property type="project" value="UniProtKB-SubCell"/>
</dbReference>
<dbReference type="GO" id="GO:0008168">
    <property type="term" value="F:methyltransferase activity"/>
    <property type="evidence" value="ECO:0007669"/>
    <property type="project" value="UniProtKB-KW"/>
</dbReference>
<keyword evidence="8 12" id="KW-0812">Transmembrane</keyword>